<gene>
    <name evidence="2" type="ORF">AVDCRST_MAG87-3525</name>
</gene>
<evidence type="ECO:0000259" key="1">
    <source>
        <dbReference type="Pfam" id="PF01869"/>
    </source>
</evidence>
<protein>
    <recommendedName>
        <fullName evidence="1">ATPase BadF/BadG/BcrA/BcrD type domain-containing protein</fullName>
    </recommendedName>
</protein>
<name>A0A6J4VQ07_9BACT</name>
<evidence type="ECO:0000313" key="2">
    <source>
        <dbReference type="EMBL" id="CAA9582401.1"/>
    </source>
</evidence>
<dbReference type="InterPro" id="IPR002731">
    <property type="entry name" value="ATPase_BadF"/>
</dbReference>
<dbReference type="PANTHER" id="PTHR43190">
    <property type="entry name" value="N-ACETYL-D-GLUCOSAMINE KINASE"/>
    <property type="match status" value="1"/>
</dbReference>
<dbReference type="AlphaFoldDB" id="A0A6J4VQ07"/>
<sequence>MSDGPFFAGVDGGGTKTVVVIVDRLRRERARVRTGSSNAAVVGHEEAASTLRDALVRAAVEANATLPLGGVWLGLAGSDRPEDHHRLRPALVNVAGSIRFSNDAELVLGALPDGVGVALVAGTGSIAIGVDRRGVRARTGGWGHIFSDEGSGYDVTRKMLRAFAREADGRGPATRLTGRLTEHFQLSEPHQIIARVYAPSMTKGGLASLCRIVAEEAEAGDEVAMGIITSTADDLADLGHVVAGRLGFPGGFDLAVTGGLFIHMASFRCQVMRTLGQRWAISTQTIVRDPALTAARALASAGGNHHG</sequence>
<dbReference type="SUPFAM" id="SSF53067">
    <property type="entry name" value="Actin-like ATPase domain"/>
    <property type="match status" value="2"/>
</dbReference>
<dbReference type="Gene3D" id="3.30.420.40">
    <property type="match status" value="2"/>
</dbReference>
<dbReference type="InterPro" id="IPR043129">
    <property type="entry name" value="ATPase_NBD"/>
</dbReference>
<dbReference type="CDD" id="cd24007">
    <property type="entry name" value="ASKHA_NBD_eukNAGK-like"/>
    <property type="match status" value="1"/>
</dbReference>
<reference evidence="2" key="1">
    <citation type="submission" date="2020-02" db="EMBL/GenBank/DDBJ databases">
        <authorList>
            <person name="Meier V. D."/>
        </authorList>
    </citation>
    <scope>NUCLEOTIDE SEQUENCE</scope>
    <source>
        <strain evidence="2">AVDCRST_MAG87</strain>
    </source>
</reference>
<dbReference type="PANTHER" id="PTHR43190:SF3">
    <property type="entry name" value="N-ACETYL-D-GLUCOSAMINE KINASE"/>
    <property type="match status" value="1"/>
</dbReference>
<accession>A0A6J4VQ07</accession>
<dbReference type="Pfam" id="PF01869">
    <property type="entry name" value="BcrAD_BadFG"/>
    <property type="match status" value="1"/>
</dbReference>
<dbReference type="InterPro" id="IPR052519">
    <property type="entry name" value="Euk-type_GlcNAc_Kinase"/>
</dbReference>
<organism evidence="2">
    <name type="scientific">uncultured Thermomicrobiales bacterium</name>
    <dbReference type="NCBI Taxonomy" id="1645740"/>
    <lineage>
        <taxon>Bacteria</taxon>
        <taxon>Pseudomonadati</taxon>
        <taxon>Thermomicrobiota</taxon>
        <taxon>Thermomicrobia</taxon>
        <taxon>Thermomicrobiales</taxon>
        <taxon>environmental samples</taxon>
    </lineage>
</organism>
<feature type="domain" description="ATPase BadF/BadG/BcrA/BcrD type" evidence="1">
    <location>
        <begin position="9"/>
        <end position="263"/>
    </location>
</feature>
<dbReference type="EMBL" id="CADCWJ010000773">
    <property type="protein sequence ID" value="CAA9582401.1"/>
    <property type="molecule type" value="Genomic_DNA"/>
</dbReference>
<proteinExistence type="predicted"/>